<protein>
    <submittedName>
        <fullName evidence="2">Uncharacterized protein</fullName>
    </submittedName>
</protein>
<dbReference type="VEuPathDB" id="FungiDB:RhiirA1_474593"/>
<keyword evidence="1" id="KW-0732">Signal</keyword>
<proteinExistence type="predicted"/>
<evidence type="ECO:0000313" key="2">
    <source>
        <dbReference type="EMBL" id="PKC56047.1"/>
    </source>
</evidence>
<evidence type="ECO:0000256" key="1">
    <source>
        <dbReference type="SAM" id="SignalP"/>
    </source>
</evidence>
<dbReference type="Proteomes" id="UP000232688">
    <property type="component" value="Unassembled WGS sequence"/>
</dbReference>
<organism evidence="2 3">
    <name type="scientific">Rhizophagus irregularis</name>
    <dbReference type="NCBI Taxonomy" id="588596"/>
    <lineage>
        <taxon>Eukaryota</taxon>
        <taxon>Fungi</taxon>
        <taxon>Fungi incertae sedis</taxon>
        <taxon>Mucoromycota</taxon>
        <taxon>Glomeromycotina</taxon>
        <taxon>Glomeromycetes</taxon>
        <taxon>Glomerales</taxon>
        <taxon>Glomeraceae</taxon>
        <taxon>Rhizophagus</taxon>
    </lineage>
</organism>
<comment type="caution">
    <text evidence="2">The sequence shown here is derived from an EMBL/GenBank/DDBJ whole genome shotgun (WGS) entry which is preliminary data.</text>
</comment>
<gene>
    <name evidence="2" type="ORF">RhiirA1_474593</name>
</gene>
<dbReference type="AlphaFoldDB" id="A0A2N0QYC4"/>
<sequence length="144" mass="16676">MFLFLFIGILPYAICFKGDVTKFYKYCYEKYGDVHEITGNLRSIVLYRAEHLENLLSKSTHGMRCQYHEGLKELGIEGKGITLINIKMVVFIKNDMIIKLLTDKKSYSMEAYFDTLSDEKSDHQSAARVEDSISNEKLLLILDF</sequence>
<name>A0A2N0QYC4_9GLOM</name>
<accession>A0A2N0QYC4</accession>
<reference evidence="2 3" key="2">
    <citation type="submission" date="2017-10" db="EMBL/GenBank/DDBJ databases">
        <title>Genome analyses suggest a sexual origin of heterokaryosis in a supposedly ancient asexual fungus.</title>
        <authorList>
            <person name="Corradi N."/>
            <person name="Sedzielewska K."/>
            <person name="Noel J."/>
            <person name="Charron P."/>
            <person name="Farinelli L."/>
            <person name="Marton T."/>
            <person name="Kruger M."/>
            <person name="Pelin A."/>
            <person name="Brachmann A."/>
            <person name="Corradi N."/>
        </authorList>
    </citation>
    <scope>NUCLEOTIDE SEQUENCE [LARGE SCALE GENOMIC DNA]</scope>
    <source>
        <strain evidence="2 3">A1</strain>
    </source>
</reference>
<dbReference type="EMBL" id="LLXH01002305">
    <property type="protein sequence ID" value="PKC56047.1"/>
    <property type="molecule type" value="Genomic_DNA"/>
</dbReference>
<feature type="chain" id="PRO_5014974678" evidence="1">
    <location>
        <begin position="16"/>
        <end position="144"/>
    </location>
</feature>
<evidence type="ECO:0000313" key="3">
    <source>
        <dbReference type="Proteomes" id="UP000232688"/>
    </source>
</evidence>
<dbReference type="VEuPathDB" id="FungiDB:FUN_001172"/>
<feature type="signal peptide" evidence="1">
    <location>
        <begin position="1"/>
        <end position="15"/>
    </location>
</feature>
<reference evidence="2 3" key="1">
    <citation type="submission" date="2017-10" db="EMBL/GenBank/DDBJ databases">
        <title>Extensive intraspecific genome diversity in a model arbuscular mycorrhizal fungus.</title>
        <authorList>
            <person name="Chen E.C.H."/>
            <person name="Morin E."/>
            <person name="Baudet D."/>
            <person name="Noel J."/>
            <person name="Ndikumana S."/>
            <person name="Charron P."/>
            <person name="St-Onge C."/>
            <person name="Giorgi J."/>
            <person name="Grigoriev I.V."/>
            <person name="Roux C."/>
            <person name="Martin F.M."/>
            <person name="Corradi N."/>
        </authorList>
    </citation>
    <scope>NUCLEOTIDE SEQUENCE [LARGE SCALE GENOMIC DNA]</scope>
    <source>
        <strain evidence="2 3">A1</strain>
    </source>
</reference>